<dbReference type="InterPro" id="IPR029063">
    <property type="entry name" value="SAM-dependent_MTases_sf"/>
</dbReference>
<dbReference type="SUPFAM" id="SSF53335">
    <property type="entry name" value="S-adenosyl-L-methionine-dependent methyltransferases"/>
    <property type="match status" value="1"/>
</dbReference>
<gene>
    <name evidence="1" type="ORF">GUITHDRAFT_46531</name>
</gene>
<dbReference type="HOGENOM" id="CLU_094790_0_0_1"/>
<reference evidence="1 3" key="1">
    <citation type="journal article" date="2012" name="Nature">
        <title>Algal genomes reveal evolutionary mosaicism and the fate of nucleomorphs.</title>
        <authorList>
            <consortium name="DOE Joint Genome Institute"/>
            <person name="Curtis B.A."/>
            <person name="Tanifuji G."/>
            <person name="Burki F."/>
            <person name="Gruber A."/>
            <person name="Irimia M."/>
            <person name="Maruyama S."/>
            <person name="Arias M.C."/>
            <person name="Ball S.G."/>
            <person name="Gile G.H."/>
            <person name="Hirakawa Y."/>
            <person name="Hopkins J.F."/>
            <person name="Kuo A."/>
            <person name="Rensing S.A."/>
            <person name="Schmutz J."/>
            <person name="Symeonidi A."/>
            <person name="Elias M."/>
            <person name="Eveleigh R.J."/>
            <person name="Herman E.K."/>
            <person name="Klute M.J."/>
            <person name="Nakayama T."/>
            <person name="Obornik M."/>
            <person name="Reyes-Prieto A."/>
            <person name="Armbrust E.V."/>
            <person name="Aves S.J."/>
            <person name="Beiko R.G."/>
            <person name="Coutinho P."/>
            <person name="Dacks J.B."/>
            <person name="Durnford D.G."/>
            <person name="Fast N.M."/>
            <person name="Green B.R."/>
            <person name="Grisdale C.J."/>
            <person name="Hempel F."/>
            <person name="Henrissat B."/>
            <person name="Hoppner M.P."/>
            <person name="Ishida K."/>
            <person name="Kim E."/>
            <person name="Koreny L."/>
            <person name="Kroth P.G."/>
            <person name="Liu Y."/>
            <person name="Malik S.B."/>
            <person name="Maier U.G."/>
            <person name="McRose D."/>
            <person name="Mock T."/>
            <person name="Neilson J.A."/>
            <person name="Onodera N.T."/>
            <person name="Poole A.M."/>
            <person name="Pritham E.J."/>
            <person name="Richards T.A."/>
            <person name="Rocap G."/>
            <person name="Roy S.W."/>
            <person name="Sarai C."/>
            <person name="Schaack S."/>
            <person name="Shirato S."/>
            <person name="Slamovits C.H."/>
            <person name="Spencer D.F."/>
            <person name="Suzuki S."/>
            <person name="Worden A.Z."/>
            <person name="Zauner S."/>
            <person name="Barry K."/>
            <person name="Bell C."/>
            <person name="Bharti A.K."/>
            <person name="Crow J.A."/>
            <person name="Grimwood J."/>
            <person name="Kramer R."/>
            <person name="Lindquist E."/>
            <person name="Lucas S."/>
            <person name="Salamov A."/>
            <person name="McFadden G.I."/>
            <person name="Lane C.E."/>
            <person name="Keeling P.J."/>
            <person name="Gray M.W."/>
            <person name="Grigoriev I.V."/>
            <person name="Archibald J.M."/>
        </authorList>
    </citation>
    <scope>NUCLEOTIDE SEQUENCE</scope>
    <source>
        <strain evidence="1 3">CCMP2712</strain>
    </source>
</reference>
<reference evidence="3" key="2">
    <citation type="submission" date="2012-11" db="EMBL/GenBank/DDBJ databases">
        <authorList>
            <person name="Kuo A."/>
            <person name="Curtis B.A."/>
            <person name="Tanifuji G."/>
            <person name="Burki F."/>
            <person name="Gruber A."/>
            <person name="Irimia M."/>
            <person name="Maruyama S."/>
            <person name="Arias M.C."/>
            <person name="Ball S.G."/>
            <person name="Gile G.H."/>
            <person name="Hirakawa Y."/>
            <person name="Hopkins J.F."/>
            <person name="Rensing S.A."/>
            <person name="Schmutz J."/>
            <person name="Symeonidi A."/>
            <person name="Elias M."/>
            <person name="Eveleigh R.J."/>
            <person name="Herman E.K."/>
            <person name="Klute M.J."/>
            <person name="Nakayama T."/>
            <person name="Obornik M."/>
            <person name="Reyes-Prieto A."/>
            <person name="Armbrust E.V."/>
            <person name="Aves S.J."/>
            <person name="Beiko R.G."/>
            <person name="Coutinho P."/>
            <person name="Dacks J.B."/>
            <person name="Durnford D.G."/>
            <person name="Fast N.M."/>
            <person name="Green B.R."/>
            <person name="Grisdale C."/>
            <person name="Hempe F."/>
            <person name="Henrissat B."/>
            <person name="Hoppner M.P."/>
            <person name="Ishida K.-I."/>
            <person name="Kim E."/>
            <person name="Koreny L."/>
            <person name="Kroth P.G."/>
            <person name="Liu Y."/>
            <person name="Malik S.-B."/>
            <person name="Maier U.G."/>
            <person name="McRose D."/>
            <person name="Mock T."/>
            <person name="Neilson J.A."/>
            <person name="Onodera N.T."/>
            <person name="Poole A.M."/>
            <person name="Pritham E.J."/>
            <person name="Richards T.A."/>
            <person name="Rocap G."/>
            <person name="Roy S.W."/>
            <person name="Sarai C."/>
            <person name="Schaack S."/>
            <person name="Shirato S."/>
            <person name="Slamovits C.H."/>
            <person name="Spencer D.F."/>
            <person name="Suzuki S."/>
            <person name="Worden A.Z."/>
            <person name="Zauner S."/>
            <person name="Barry K."/>
            <person name="Bell C."/>
            <person name="Bharti A.K."/>
            <person name="Crow J.A."/>
            <person name="Grimwood J."/>
            <person name="Kramer R."/>
            <person name="Lindquist E."/>
            <person name="Lucas S."/>
            <person name="Salamov A."/>
            <person name="McFadden G.I."/>
            <person name="Lane C.E."/>
            <person name="Keeling P.J."/>
            <person name="Gray M.W."/>
            <person name="Grigoriev I.V."/>
            <person name="Archibald J.M."/>
        </authorList>
    </citation>
    <scope>NUCLEOTIDE SEQUENCE</scope>
    <source>
        <strain evidence="3">CCMP2712</strain>
    </source>
</reference>
<accession>L1JYH6</accession>
<sequence>FSVEHQDHCETPGEAYDDIVPVLLAIASNIGKRADELMIYDPYYCNGLVAQNLRDRGFQHVYNKNEDFYEAVKQGTTPPFDVLVTNPPYSNDHIERLFSFCSSCEKPWMVLVPNYVYTKDYYEKMLKSGVRPFYVIPPNRYEYISPAGARGSREKKTSPFVSFWFI</sequence>
<dbReference type="EMBL" id="JH992970">
    <property type="protein sequence ID" value="EKX53412.1"/>
    <property type="molecule type" value="Genomic_DNA"/>
</dbReference>
<dbReference type="PANTHER" id="PTHR39444:SF3">
    <property type="entry name" value="SITE-SPECIFIC DNA-METHYLTRANSFERASE (ADENINE-SPECIFIC)"/>
    <property type="match status" value="1"/>
</dbReference>
<name>L1JYH6_GUITC</name>
<reference evidence="2" key="3">
    <citation type="submission" date="2016-03" db="UniProtKB">
        <authorList>
            <consortium name="EnsemblProtists"/>
        </authorList>
    </citation>
    <scope>IDENTIFICATION</scope>
</reference>
<dbReference type="AlphaFoldDB" id="L1JYH6"/>
<dbReference type="GeneID" id="17309965"/>
<evidence type="ECO:0000313" key="3">
    <source>
        <dbReference type="Proteomes" id="UP000011087"/>
    </source>
</evidence>
<feature type="non-terminal residue" evidence="1">
    <location>
        <position position="166"/>
    </location>
</feature>
<dbReference type="GO" id="GO:0008168">
    <property type="term" value="F:methyltransferase activity"/>
    <property type="evidence" value="ECO:0007669"/>
    <property type="project" value="InterPro"/>
</dbReference>
<dbReference type="PANTHER" id="PTHR39444">
    <property type="entry name" value="SITE-SPECIFIC DNA-METHYLTRANSFERASE (ADENINE-SPECIFIC)"/>
    <property type="match status" value="1"/>
</dbReference>
<dbReference type="Proteomes" id="UP000011087">
    <property type="component" value="Unassembled WGS sequence"/>
</dbReference>
<protein>
    <submittedName>
        <fullName evidence="1 2">Uncharacterized protein</fullName>
    </submittedName>
</protein>
<dbReference type="OMA" id="HTNIRIQ"/>
<dbReference type="eggNOG" id="ENOG502S2G6">
    <property type="taxonomic scope" value="Eukaryota"/>
</dbReference>
<keyword evidence="3" id="KW-1185">Reference proteome</keyword>
<dbReference type="RefSeq" id="XP_005840392.1">
    <property type="nucleotide sequence ID" value="XM_005840335.1"/>
</dbReference>
<dbReference type="EnsemblProtists" id="EKX53412">
    <property type="protein sequence ID" value="EKX53412"/>
    <property type="gene ID" value="GUITHDRAFT_46531"/>
</dbReference>
<evidence type="ECO:0000313" key="1">
    <source>
        <dbReference type="EMBL" id="EKX53412.1"/>
    </source>
</evidence>
<proteinExistence type="predicted"/>
<dbReference type="PaxDb" id="55529-EKX53412"/>
<dbReference type="GO" id="GO:0032259">
    <property type="term" value="P:methylation"/>
    <property type="evidence" value="ECO:0007669"/>
    <property type="project" value="InterPro"/>
</dbReference>
<evidence type="ECO:0000313" key="2">
    <source>
        <dbReference type="EnsemblProtists" id="EKX53412"/>
    </source>
</evidence>
<dbReference type="PROSITE" id="PS00092">
    <property type="entry name" value="N6_MTASE"/>
    <property type="match status" value="1"/>
</dbReference>
<dbReference type="GO" id="GO:0003676">
    <property type="term" value="F:nucleic acid binding"/>
    <property type="evidence" value="ECO:0007669"/>
    <property type="project" value="InterPro"/>
</dbReference>
<dbReference type="KEGG" id="gtt:GUITHDRAFT_46531"/>
<organism evidence="1">
    <name type="scientific">Guillardia theta (strain CCMP2712)</name>
    <name type="common">Cryptophyte</name>
    <dbReference type="NCBI Taxonomy" id="905079"/>
    <lineage>
        <taxon>Eukaryota</taxon>
        <taxon>Cryptophyceae</taxon>
        <taxon>Pyrenomonadales</taxon>
        <taxon>Geminigeraceae</taxon>
        <taxon>Guillardia</taxon>
    </lineage>
</organism>
<dbReference type="OrthoDB" id="10266368at2759"/>
<feature type="non-terminal residue" evidence="1">
    <location>
        <position position="1"/>
    </location>
</feature>
<dbReference type="InterPro" id="IPR002052">
    <property type="entry name" value="DNA_methylase_N6_adenine_CS"/>
</dbReference>